<feature type="transmembrane region" description="Helical" evidence="6">
    <location>
        <begin position="264"/>
        <end position="286"/>
    </location>
</feature>
<comment type="subcellular location">
    <subcellularLocation>
        <location evidence="1">Membrane</location>
        <topology evidence="1">Multi-pass membrane protein</topology>
    </subcellularLocation>
</comment>
<evidence type="ECO:0000256" key="6">
    <source>
        <dbReference type="SAM" id="Phobius"/>
    </source>
</evidence>
<evidence type="ECO:0000313" key="7">
    <source>
        <dbReference type="EMBL" id="KXI18599.1"/>
    </source>
</evidence>
<dbReference type="InterPro" id="IPR051611">
    <property type="entry name" value="ECF_transporter_component"/>
</dbReference>
<dbReference type="InterPro" id="IPR003339">
    <property type="entry name" value="ABC/ECF_trnsptr_transmembrane"/>
</dbReference>
<accession>A0A135ZAE3</accession>
<sequence>MKKTCDIATVKKINEEDLLKVSRINVTPSSDRVEPERLKSPSWFIRKLNPISRFIGALFLCLPMFITLDIVSSSVAFLLDLILLAIAGVMPWTVLRNTWPVWIAASGSFISVLLYGQSSGKMLFQFGLIHISQGSAYFACSTFVRVAAVAVPGVILAIGLDPTDLADGLVQILHFSPRFVYGALAGLRMFTLLQDDWRAFGLARRSRGVTDSKAIQRMFSQSFGLLVLSIRRGTKLATAMEARAFGSDIKRCPARDSKLTIVDWIFYAICILVPAIALTTAIKTGYYHNAFIHM</sequence>
<evidence type="ECO:0000256" key="4">
    <source>
        <dbReference type="ARBA" id="ARBA00022989"/>
    </source>
</evidence>
<dbReference type="AlphaFoldDB" id="A0A135ZAE3"/>
<dbReference type="PANTHER" id="PTHR34857:SF2">
    <property type="entry name" value="SLL0384 PROTEIN"/>
    <property type="match status" value="1"/>
</dbReference>
<dbReference type="PATRIC" id="fig|2702.101.peg.363"/>
<dbReference type="GO" id="GO:0005886">
    <property type="term" value="C:plasma membrane"/>
    <property type="evidence" value="ECO:0007669"/>
    <property type="project" value="UniProtKB-ARBA"/>
</dbReference>
<name>A0A135ZAE3_GARVA</name>
<proteinExistence type="predicted"/>
<evidence type="ECO:0000256" key="1">
    <source>
        <dbReference type="ARBA" id="ARBA00004141"/>
    </source>
</evidence>
<keyword evidence="4 6" id="KW-1133">Transmembrane helix</keyword>
<comment type="caution">
    <text evidence="7">The sequence shown here is derived from an EMBL/GenBank/DDBJ whole genome shotgun (WGS) entry which is preliminary data.</text>
</comment>
<feature type="transmembrane region" description="Helical" evidence="6">
    <location>
        <begin position="51"/>
        <end position="68"/>
    </location>
</feature>
<keyword evidence="2" id="KW-1003">Cell membrane</keyword>
<gene>
    <name evidence="7" type="ORF">HMPREF3230_00375</name>
</gene>
<keyword evidence="3 6" id="KW-0812">Transmembrane</keyword>
<protein>
    <submittedName>
        <fullName evidence="7">Cobalt transport protein</fullName>
    </submittedName>
</protein>
<reference evidence="8" key="1">
    <citation type="submission" date="2016-02" db="EMBL/GenBank/DDBJ databases">
        <authorList>
            <person name="Mitreva M."/>
            <person name="Pepin K.H."/>
            <person name="Mihindukulasuriya K.A."/>
            <person name="Fulton R."/>
            <person name="Fronick C."/>
            <person name="O'Laughlin M."/>
            <person name="Miner T."/>
            <person name="Herter B."/>
            <person name="Rosa B.A."/>
            <person name="Cordes M."/>
            <person name="Tomlinson C."/>
            <person name="Wollam A."/>
            <person name="Palsikar V.B."/>
            <person name="Mardis E.R."/>
            <person name="Wilson R.K."/>
        </authorList>
    </citation>
    <scope>NUCLEOTIDE SEQUENCE [LARGE SCALE GENOMIC DNA]</scope>
    <source>
        <strain evidence="8">CMW7778B</strain>
    </source>
</reference>
<dbReference type="RefSeq" id="WP_075523267.1">
    <property type="nucleotide sequence ID" value="NZ_KQ961853.1"/>
</dbReference>
<dbReference type="CDD" id="cd16914">
    <property type="entry name" value="EcfT"/>
    <property type="match status" value="1"/>
</dbReference>
<feature type="transmembrane region" description="Helical" evidence="6">
    <location>
        <begin position="99"/>
        <end position="116"/>
    </location>
</feature>
<feature type="transmembrane region" description="Helical" evidence="6">
    <location>
        <begin position="136"/>
        <end position="160"/>
    </location>
</feature>
<feature type="transmembrane region" description="Helical" evidence="6">
    <location>
        <begin position="172"/>
        <end position="193"/>
    </location>
</feature>
<evidence type="ECO:0000313" key="8">
    <source>
        <dbReference type="Proteomes" id="UP000070505"/>
    </source>
</evidence>
<dbReference type="Proteomes" id="UP000070505">
    <property type="component" value="Unassembled WGS sequence"/>
</dbReference>
<dbReference type="Pfam" id="PF02361">
    <property type="entry name" value="CbiQ"/>
    <property type="match status" value="1"/>
</dbReference>
<organism evidence="7 8">
    <name type="scientific">Gardnerella vaginalis</name>
    <dbReference type="NCBI Taxonomy" id="2702"/>
    <lineage>
        <taxon>Bacteria</taxon>
        <taxon>Bacillati</taxon>
        <taxon>Actinomycetota</taxon>
        <taxon>Actinomycetes</taxon>
        <taxon>Bifidobacteriales</taxon>
        <taxon>Bifidobacteriaceae</taxon>
        <taxon>Gardnerella</taxon>
    </lineage>
</organism>
<dbReference type="PANTHER" id="PTHR34857">
    <property type="entry name" value="SLL0384 PROTEIN"/>
    <property type="match status" value="1"/>
</dbReference>
<keyword evidence="5 6" id="KW-0472">Membrane</keyword>
<evidence type="ECO:0000256" key="3">
    <source>
        <dbReference type="ARBA" id="ARBA00022692"/>
    </source>
</evidence>
<dbReference type="EMBL" id="LSRC01000012">
    <property type="protein sequence ID" value="KXI18599.1"/>
    <property type="molecule type" value="Genomic_DNA"/>
</dbReference>
<evidence type="ECO:0000256" key="5">
    <source>
        <dbReference type="ARBA" id="ARBA00023136"/>
    </source>
</evidence>
<evidence type="ECO:0000256" key="2">
    <source>
        <dbReference type="ARBA" id="ARBA00022475"/>
    </source>
</evidence>